<dbReference type="WBParaSite" id="JU765_v2.g19056.t1">
    <property type="protein sequence ID" value="JU765_v2.g19056.t1"/>
    <property type="gene ID" value="JU765_v2.g19056"/>
</dbReference>
<name>A0AC34QT84_9BILA</name>
<protein>
    <submittedName>
        <fullName evidence="2">GOLD domain-containing protein</fullName>
    </submittedName>
</protein>
<dbReference type="Proteomes" id="UP000887576">
    <property type="component" value="Unplaced"/>
</dbReference>
<organism evidence="1 2">
    <name type="scientific">Panagrolaimus sp. JU765</name>
    <dbReference type="NCBI Taxonomy" id="591449"/>
    <lineage>
        <taxon>Eukaryota</taxon>
        <taxon>Metazoa</taxon>
        <taxon>Ecdysozoa</taxon>
        <taxon>Nematoda</taxon>
        <taxon>Chromadorea</taxon>
        <taxon>Rhabditida</taxon>
        <taxon>Tylenchina</taxon>
        <taxon>Panagrolaimomorpha</taxon>
        <taxon>Panagrolaimoidea</taxon>
        <taxon>Panagrolaimidae</taxon>
        <taxon>Panagrolaimus</taxon>
    </lineage>
</organism>
<proteinExistence type="predicted"/>
<accession>A0AC34QT84</accession>
<reference evidence="2" key="1">
    <citation type="submission" date="2022-11" db="UniProtKB">
        <authorList>
            <consortium name="WormBaseParasite"/>
        </authorList>
    </citation>
    <scope>IDENTIFICATION</scope>
</reference>
<evidence type="ECO:0000313" key="2">
    <source>
        <dbReference type="WBParaSite" id="JU765_v2.g19056.t1"/>
    </source>
</evidence>
<sequence length="230" mass="26309">MVRAISFFVFILALIHVATSNEYGLTVEVPAGKFQCFYQPVTDERHKTMEVDYQVVDGADLNVNFMVLFGAEVLFQEHMKTDGSHKIEIKQLGDYQICFDNTFSIQSRKIVFFEIFLMDANGNLDDADITGYAKNDANFAQRMQQIGITISEFHASFNKIKGSLNKVEYHQALLRAYEARDRAIMNANFDRVTFWSCLNSAVMLSVGVLQVVMIRSFFEDNSKIGRLLRH</sequence>
<evidence type="ECO:0000313" key="1">
    <source>
        <dbReference type="Proteomes" id="UP000887576"/>
    </source>
</evidence>